<evidence type="ECO:0008006" key="4">
    <source>
        <dbReference type="Google" id="ProtNLM"/>
    </source>
</evidence>
<accession>A0ABN6QRE3</accession>
<organism evidence="2 3">
    <name type="scientific">Streptomyces nigrescens</name>
    <dbReference type="NCBI Taxonomy" id="1920"/>
    <lineage>
        <taxon>Bacteria</taxon>
        <taxon>Bacillati</taxon>
        <taxon>Actinomycetota</taxon>
        <taxon>Actinomycetes</taxon>
        <taxon>Kitasatosporales</taxon>
        <taxon>Streptomycetaceae</taxon>
        <taxon>Streptomyces</taxon>
    </lineage>
</organism>
<keyword evidence="3" id="KW-1185">Reference proteome</keyword>
<evidence type="ECO:0000313" key="2">
    <source>
        <dbReference type="EMBL" id="BDM67533.1"/>
    </source>
</evidence>
<dbReference type="Proteomes" id="UP001059597">
    <property type="component" value="Chromosome"/>
</dbReference>
<reference evidence="2" key="1">
    <citation type="submission" date="2022-06" db="EMBL/GenBank/DDBJ databases">
        <title>Complete genome sequence of Streptomyces nigrescens HEK616.</title>
        <authorList>
            <person name="Asamizu S."/>
            <person name="Onaka H."/>
        </authorList>
    </citation>
    <scope>NUCLEOTIDE SEQUENCE</scope>
    <source>
        <strain evidence="2">HEK616</strain>
    </source>
</reference>
<keyword evidence="1" id="KW-0233">DNA recombination</keyword>
<dbReference type="SUPFAM" id="SSF56349">
    <property type="entry name" value="DNA breaking-rejoining enzymes"/>
    <property type="match status" value="1"/>
</dbReference>
<dbReference type="Gene3D" id="1.10.443.10">
    <property type="entry name" value="Intergrase catalytic core"/>
    <property type="match status" value="1"/>
</dbReference>
<sequence length="149" mass="16183">MDTTNLLVTDLEVDTALADQTVPSAVRVVWQLLWESDVRLEEVLALDVPDAELDDRLVVIRDAKEGGLFEAGVSLAAAALLRELIGPRTEGPLFTLDGRRLTKARVAAAFRVATGGRTVHALRFTRQAKERSAVRLGSVAADRHEGRTA</sequence>
<evidence type="ECO:0000313" key="3">
    <source>
        <dbReference type="Proteomes" id="UP001059597"/>
    </source>
</evidence>
<dbReference type="InterPro" id="IPR013762">
    <property type="entry name" value="Integrase-like_cat_sf"/>
</dbReference>
<gene>
    <name evidence="2" type="ORF">HEK616_10200</name>
</gene>
<protein>
    <recommendedName>
        <fullName evidence="4">Tyr recombinase domain-containing protein</fullName>
    </recommendedName>
</protein>
<proteinExistence type="predicted"/>
<dbReference type="EMBL" id="AP026073">
    <property type="protein sequence ID" value="BDM67533.1"/>
    <property type="molecule type" value="Genomic_DNA"/>
</dbReference>
<evidence type="ECO:0000256" key="1">
    <source>
        <dbReference type="ARBA" id="ARBA00023172"/>
    </source>
</evidence>
<dbReference type="InterPro" id="IPR011010">
    <property type="entry name" value="DNA_brk_join_enz"/>
</dbReference>
<name>A0ABN6QRE3_STRNI</name>